<organism evidence="2">
    <name type="scientific">Bacteroides fragilis</name>
    <dbReference type="NCBI Taxonomy" id="817"/>
    <lineage>
        <taxon>Bacteria</taxon>
        <taxon>Pseudomonadati</taxon>
        <taxon>Bacteroidota</taxon>
        <taxon>Bacteroidia</taxon>
        <taxon>Bacteroidales</taxon>
        <taxon>Bacteroidaceae</taxon>
        <taxon>Bacteroides</taxon>
    </lineage>
</organism>
<dbReference type="Proteomes" id="UP000036847">
    <property type="component" value="Chromosome"/>
</dbReference>
<keyword evidence="1" id="KW-1133">Transmembrane helix</keyword>
<dbReference type="Proteomes" id="UP000266644">
    <property type="component" value="Unassembled WGS sequence"/>
</dbReference>
<name>A0A0I9RP10_BACFG</name>
<reference evidence="2" key="1">
    <citation type="book" date="2014" name="THE 24TH EUROPEAN CONGRESS OF CLINICAL MICROBIOLOGY AND INFECTIOUS DISEASES" publisher="ECCMID 2014" city="Barcelona, Spain">
        <title>Identification of resistance genes in three multidrug-resistant Bacteroides fragilis isolates by whole genome sequencing.</title>
        <editorList>
            <person name="Unknown"/>
            <person name="A."/>
        </editorList>
        <authorList>
            <person name="Sydenham T.V."/>
            <person name="Hasman H."/>
            <person name="Wang M."/>
            <person name="Soki J."/>
            <person name="Nagy E."/>
            <person name="Justesen U.S."/>
        </authorList>
    </citation>
    <scope>NUCLEOTIDE SEQUENCE</scope>
    <source>
        <strain evidence="2">DCMOUH0018B</strain>
        <strain evidence="3">DCMSKEJBY0001B</strain>
    </source>
</reference>
<dbReference type="AlphaFoldDB" id="A0A0I9RP10"/>
<accession>A0A0I9RP10</accession>
<reference evidence="3 5" key="4">
    <citation type="submission" date="2019-03" db="EMBL/GenBank/DDBJ databases">
        <title>Complete genome assembly of MDR B. fragilis.</title>
        <authorList>
            <person name="Sydenham T.V."/>
            <person name="Hasman H."/>
            <person name="Justesen U.S."/>
        </authorList>
    </citation>
    <scope>NUCLEOTIDE SEQUENCE [LARGE SCALE GENOMIC DNA]</scope>
    <source>
        <strain evidence="3 5">DCMSKEJBY0001B</strain>
    </source>
</reference>
<reference evidence="2" key="2">
    <citation type="submission" date="2014-07" db="EMBL/GenBank/DDBJ databases">
        <title>Genetics and epidemiology of antimicrobial resistance in B. fragilis group.</title>
        <authorList>
            <person name="Sydenham T.V."/>
            <person name="Hasman H."/>
            <person name="Kemp M."/>
            <person name="Justesen U.S."/>
        </authorList>
    </citation>
    <scope>NUCLEOTIDE SEQUENCE [LARGE SCALE GENOMIC DNA]</scope>
    <source>
        <strain evidence="2">DCMOUH0018B</strain>
    </source>
</reference>
<evidence type="ECO:0000313" key="5">
    <source>
        <dbReference type="Proteomes" id="UP000036847"/>
    </source>
</evidence>
<dbReference type="EMBL" id="JMZZ02000042">
    <property type="protein sequence ID" value="KFX75737.1"/>
    <property type="molecule type" value="Genomic_DNA"/>
</dbReference>
<evidence type="ECO:0000313" key="4">
    <source>
        <dbReference type="EMBL" id="RHH06173.1"/>
    </source>
</evidence>
<dbReference type="EMBL" id="QRJE01000045">
    <property type="protein sequence ID" value="RHH06173.1"/>
    <property type="molecule type" value="Genomic_DNA"/>
</dbReference>
<proteinExistence type="predicted"/>
<keyword evidence="1" id="KW-0812">Transmembrane</keyword>
<evidence type="ECO:0000313" key="3">
    <source>
        <dbReference type="EMBL" id="QCQ44409.1"/>
    </source>
</evidence>
<evidence type="ECO:0008006" key="7">
    <source>
        <dbReference type="Google" id="ProtNLM"/>
    </source>
</evidence>
<evidence type="ECO:0000313" key="6">
    <source>
        <dbReference type="Proteomes" id="UP000266644"/>
    </source>
</evidence>
<protein>
    <recommendedName>
        <fullName evidence="7">Transmembrane protein</fullName>
    </recommendedName>
</protein>
<keyword evidence="1" id="KW-0472">Membrane</keyword>
<feature type="transmembrane region" description="Helical" evidence="1">
    <location>
        <begin position="16"/>
        <end position="33"/>
    </location>
</feature>
<evidence type="ECO:0000313" key="2">
    <source>
        <dbReference type="EMBL" id="KFX75737.1"/>
    </source>
</evidence>
<gene>
    <name evidence="4" type="ORF">DW228_21740</name>
    <name evidence="3" type="ORF">EC80_005860</name>
    <name evidence="2" type="ORF">EE52_0204990</name>
</gene>
<dbReference type="EMBL" id="CP036546">
    <property type="protein sequence ID" value="QCQ44409.1"/>
    <property type="molecule type" value="Genomic_DNA"/>
</dbReference>
<dbReference type="RefSeq" id="WP_005811959.1">
    <property type="nucleotide sequence ID" value="NZ_CABJEQ010000003.1"/>
</dbReference>
<dbReference type="PATRIC" id="fig|817.51.peg.3534"/>
<evidence type="ECO:0000256" key="1">
    <source>
        <dbReference type="SAM" id="Phobius"/>
    </source>
</evidence>
<sequence>MENYDKQNFFGLPRKVAYFFVISTWIIGIYAIVEQQKIIRQYQSIVDETIHNNQTQIKPSRTLLKPEPPFDCMTISEYNYIFNPENDGNR</sequence>
<reference evidence="4 6" key="3">
    <citation type="submission" date="2018-08" db="EMBL/GenBank/DDBJ databases">
        <title>A genome reference for cultivated species of the human gut microbiota.</title>
        <authorList>
            <person name="Zou Y."/>
            <person name="Xue W."/>
            <person name="Luo G."/>
        </authorList>
    </citation>
    <scope>NUCLEOTIDE SEQUENCE [LARGE SCALE GENOMIC DNA]</scope>
    <source>
        <strain evidence="4 6">AM18-6</strain>
    </source>
</reference>